<evidence type="ECO:0000256" key="4">
    <source>
        <dbReference type="SAM" id="MobiDB-lite"/>
    </source>
</evidence>
<keyword evidence="2" id="KW-0238">DNA-binding</keyword>
<keyword evidence="3" id="KW-0804">Transcription</keyword>
<dbReference type="InterPro" id="IPR029062">
    <property type="entry name" value="Class_I_gatase-like"/>
</dbReference>
<dbReference type="PROSITE" id="PS01124">
    <property type="entry name" value="HTH_ARAC_FAMILY_2"/>
    <property type="match status" value="1"/>
</dbReference>
<dbReference type="InterPro" id="IPR018062">
    <property type="entry name" value="HTH_AraC-typ_CS"/>
</dbReference>
<dbReference type="SMART" id="SM00342">
    <property type="entry name" value="HTH_ARAC"/>
    <property type="match status" value="1"/>
</dbReference>
<dbReference type="SUPFAM" id="SSF52317">
    <property type="entry name" value="Class I glutamine amidotransferase-like"/>
    <property type="match status" value="1"/>
</dbReference>
<reference evidence="6 7" key="1">
    <citation type="submission" date="2019-12" db="EMBL/GenBank/DDBJ databases">
        <title>Comparative genomics gives insights into the taxonomy of the Azoarcus-Aromatoleum group and reveals separate origins of nif in the plant-associated Azoarcus and non-plant-associated Aromatoleum sub-groups.</title>
        <authorList>
            <person name="Lafos M."/>
            <person name="Maluk M."/>
            <person name="Batista M."/>
            <person name="Junghare M."/>
            <person name="Carmona M."/>
            <person name="Faoro H."/>
            <person name="Cruz L.M."/>
            <person name="Battistoni F."/>
            <person name="De Souza E."/>
            <person name="Pedrosa F."/>
            <person name="Chen W.-M."/>
            <person name="Poole P.S."/>
            <person name="Dixon R.A."/>
            <person name="James E.K."/>
        </authorList>
    </citation>
    <scope>NUCLEOTIDE SEQUENCE [LARGE SCALE GENOMIC DNA]</scope>
    <source>
        <strain evidence="6 7">Td21</strain>
    </source>
</reference>
<dbReference type="InterPro" id="IPR009057">
    <property type="entry name" value="Homeodomain-like_sf"/>
</dbReference>
<organism evidence="6 7">
    <name type="scientific">Aromatoleum toluvorans</name>
    <dbReference type="NCBI Taxonomy" id="92002"/>
    <lineage>
        <taxon>Bacteria</taxon>
        <taxon>Pseudomonadati</taxon>
        <taxon>Pseudomonadota</taxon>
        <taxon>Betaproteobacteria</taxon>
        <taxon>Rhodocyclales</taxon>
        <taxon>Rhodocyclaceae</taxon>
        <taxon>Aromatoleum</taxon>
    </lineage>
</organism>
<comment type="caution">
    <text evidence="6">The sequence shown here is derived from an EMBL/GenBank/DDBJ whole genome shotgun (WGS) entry which is preliminary data.</text>
</comment>
<feature type="region of interest" description="Disordered" evidence="4">
    <location>
        <begin position="1"/>
        <end position="27"/>
    </location>
</feature>
<dbReference type="CDD" id="cd03136">
    <property type="entry name" value="GATase1_AraC_ArgR_like"/>
    <property type="match status" value="1"/>
</dbReference>
<dbReference type="Pfam" id="PF01965">
    <property type="entry name" value="DJ-1_PfpI"/>
    <property type="match status" value="1"/>
</dbReference>
<evidence type="ECO:0000313" key="7">
    <source>
        <dbReference type="Proteomes" id="UP000623795"/>
    </source>
</evidence>
<dbReference type="InterPro" id="IPR018060">
    <property type="entry name" value="HTH_AraC"/>
</dbReference>
<feature type="compositionally biased region" description="Polar residues" evidence="4">
    <location>
        <begin position="11"/>
        <end position="21"/>
    </location>
</feature>
<evidence type="ECO:0000256" key="2">
    <source>
        <dbReference type="ARBA" id="ARBA00023125"/>
    </source>
</evidence>
<dbReference type="PANTHER" id="PTHR43130:SF3">
    <property type="entry name" value="HTH-TYPE TRANSCRIPTIONAL REGULATOR RV1931C"/>
    <property type="match status" value="1"/>
</dbReference>
<keyword evidence="7" id="KW-1185">Reference proteome</keyword>
<dbReference type="EMBL" id="WTVN01000049">
    <property type="protein sequence ID" value="NMG46118.1"/>
    <property type="molecule type" value="Genomic_DNA"/>
</dbReference>
<feature type="domain" description="HTH araC/xylS-type" evidence="5">
    <location>
        <begin position="242"/>
        <end position="340"/>
    </location>
</feature>
<dbReference type="PROSITE" id="PS00041">
    <property type="entry name" value="HTH_ARAC_FAMILY_1"/>
    <property type="match status" value="1"/>
</dbReference>
<name>A0ABX1Q434_9RHOO</name>
<dbReference type="PANTHER" id="PTHR43130">
    <property type="entry name" value="ARAC-FAMILY TRANSCRIPTIONAL REGULATOR"/>
    <property type="match status" value="1"/>
</dbReference>
<gene>
    <name evidence="6" type="ORF">GPA22_20575</name>
</gene>
<evidence type="ECO:0000256" key="3">
    <source>
        <dbReference type="ARBA" id="ARBA00023163"/>
    </source>
</evidence>
<proteinExistence type="predicted"/>
<sequence>MKLEPTKVRTKATTRASQARTGENGHTARPTRIGFLLLDNFTLIAHSAAIEPLRMANQLSGQEYYQWFTFSETGGSVRASDGQRMLLDASMDDAQDLDIVIVCGGVAPQQAIRKSHLRYLQAMARRGCMVGGVCTGTWALAQAGLLDGYRASIHWACISGLQEAFPKVLVTSRLFTIEAKRLTASGGTAPVDMMLHLIGEQHGPELMAAISEMVMCDRIRSEQEQQRIPLRHVFGTSQPKLLEIVALMQANIEEPLELEELAAITKLSRRQVERLFLKYLDCSPWRYYQTIRIHRARELLRQTSMKIIEVATACGFVSTAHFSKCYRAVVGVPPSSERTCEPVQRAARGRREVFAPNMLPEFKDPVARASSAELALLAARCEATYGSVRHTARQHAATWNAHG</sequence>
<evidence type="ECO:0000259" key="5">
    <source>
        <dbReference type="PROSITE" id="PS01124"/>
    </source>
</evidence>
<accession>A0ABX1Q434</accession>
<evidence type="ECO:0000313" key="6">
    <source>
        <dbReference type="EMBL" id="NMG46118.1"/>
    </source>
</evidence>
<dbReference type="RefSeq" id="WP_169257949.1">
    <property type="nucleotide sequence ID" value="NZ_WTVN01000049.1"/>
</dbReference>
<dbReference type="SUPFAM" id="SSF46689">
    <property type="entry name" value="Homeodomain-like"/>
    <property type="match status" value="2"/>
</dbReference>
<dbReference type="InterPro" id="IPR002818">
    <property type="entry name" value="DJ-1/PfpI"/>
</dbReference>
<evidence type="ECO:0000256" key="1">
    <source>
        <dbReference type="ARBA" id="ARBA00023015"/>
    </source>
</evidence>
<dbReference type="Proteomes" id="UP000623795">
    <property type="component" value="Unassembled WGS sequence"/>
</dbReference>
<dbReference type="Gene3D" id="1.10.10.60">
    <property type="entry name" value="Homeodomain-like"/>
    <property type="match status" value="1"/>
</dbReference>
<dbReference type="Pfam" id="PF12833">
    <property type="entry name" value="HTH_18"/>
    <property type="match status" value="1"/>
</dbReference>
<keyword evidence="1" id="KW-0805">Transcription regulation</keyword>
<protein>
    <submittedName>
        <fullName evidence="6">Helix-turn-helix domain-containing protein</fullName>
    </submittedName>
</protein>
<dbReference type="InterPro" id="IPR052158">
    <property type="entry name" value="INH-QAR"/>
</dbReference>
<dbReference type="Gene3D" id="3.40.50.880">
    <property type="match status" value="1"/>
</dbReference>